<dbReference type="PANTHER" id="PTHR35177:SF2">
    <property type="entry name" value="HYDROGENASE MATURATION FACTOR HYBG"/>
    <property type="match status" value="1"/>
</dbReference>
<evidence type="ECO:0008006" key="3">
    <source>
        <dbReference type="Google" id="ProtNLM"/>
    </source>
</evidence>
<dbReference type="FunFam" id="2.30.30.140:FF:000022">
    <property type="entry name" value="Hydrogenase assembly chaperone HybG"/>
    <property type="match status" value="1"/>
</dbReference>
<gene>
    <name evidence="2" type="ORF">METZ01_LOCUS8155</name>
</gene>
<dbReference type="GO" id="GO:0051604">
    <property type="term" value="P:protein maturation"/>
    <property type="evidence" value="ECO:0007669"/>
    <property type="project" value="TreeGrafter"/>
</dbReference>
<evidence type="ECO:0000313" key="2">
    <source>
        <dbReference type="EMBL" id="SUZ55301.1"/>
    </source>
</evidence>
<dbReference type="Pfam" id="PF01455">
    <property type="entry name" value="HupF_HypC"/>
    <property type="match status" value="1"/>
</dbReference>
<proteinExistence type="inferred from homology"/>
<sequence>MCLGIPGQIVEFVDDERNIAKVDVSGIKRNVNASLVKEDNASIGDWVLIHVGFAMSILDEKEAQNTLKFLRELDGGLEEEMQMLKQSDIN</sequence>
<organism evidence="2">
    <name type="scientific">marine metagenome</name>
    <dbReference type="NCBI Taxonomy" id="408172"/>
    <lineage>
        <taxon>unclassified sequences</taxon>
        <taxon>metagenomes</taxon>
        <taxon>ecological metagenomes</taxon>
    </lineage>
</organism>
<dbReference type="PROSITE" id="PS01097">
    <property type="entry name" value="HUPF_HYPC"/>
    <property type="match status" value="1"/>
</dbReference>
<dbReference type="GO" id="GO:1902670">
    <property type="term" value="F:carbon dioxide binding"/>
    <property type="evidence" value="ECO:0007669"/>
    <property type="project" value="TreeGrafter"/>
</dbReference>
<name>A0A381NL53_9ZZZZ</name>
<dbReference type="InterPro" id="IPR001109">
    <property type="entry name" value="Hydrogenase_HupF/HypC"/>
</dbReference>
<dbReference type="SUPFAM" id="SSF159127">
    <property type="entry name" value="HupF/HypC-like"/>
    <property type="match status" value="1"/>
</dbReference>
<dbReference type="AlphaFoldDB" id="A0A381NL53"/>
<dbReference type="PANTHER" id="PTHR35177">
    <property type="entry name" value="HYDROGENASE MATURATION FACTOR HYBG"/>
    <property type="match status" value="1"/>
</dbReference>
<evidence type="ECO:0000256" key="1">
    <source>
        <dbReference type="ARBA" id="ARBA00006018"/>
    </source>
</evidence>
<dbReference type="GO" id="GO:0005506">
    <property type="term" value="F:iron ion binding"/>
    <property type="evidence" value="ECO:0007669"/>
    <property type="project" value="TreeGrafter"/>
</dbReference>
<dbReference type="Gene3D" id="2.30.30.140">
    <property type="match status" value="1"/>
</dbReference>
<dbReference type="NCBIfam" id="TIGR00074">
    <property type="entry name" value="hypC_hupF"/>
    <property type="match status" value="1"/>
</dbReference>
<dbReference type="InterPro" id="IPR019812">
    <property type="entry name" value="Hydgase_assmbl_chp_CS"/>
</dbReference>
<dbReference type="EMBL" id="UINC01000439">
    <property type="protein sequence ID" value="SUZ55301.1"/>
    <property type="molecule type" value="Genomic_DNA"/>
</dbReference>
<comment type="similarity">
    <text evidence="1">Belongs to the HupF/HypC family.</text>
</comment>
<protein>
    <recommendedName>
        <fullName evidence="3">Hydrogenase assembly chaperone HypC/HupF</fullName>
    </recommendedName>
</protein>
<dbReference type="PRINTS" id="PR00445">
    <property type="entry name" value="HUPFHYPC"/>
</dbReference>
<reference evidence="2" key="1">
    <citation type="submission" date="2018-05" db="EMBL/GenBank/DDBJ databases">
        <authorList>
            <person name="Lanie J.A."/>
            <person name="Ng W.-L."/>
            <person name="Kazmierczak K.M."/>
            <person name="Andrzejewski T.M."/>
            <person name="Davidsen T.M."/>
            <person name="Wayne K.J."/>
            <person name="Tettelin H."/>
            <person name="Glass J.I."/>
            <person name="Rusch D."/>
            <person name="Podicherti R."/>
            <person name="Tsui H.-C.T."/>
            <person name="Winkler M.E."/>
        </authorList>
    </citation>
    <scope>NUCLEOTIDE SEQUENCE</scope>
</reference>
<accession>A0A381NL53</accession>